<name>A0A239T0X0_9STRE</name>
<dbReference type="eggNOG" id="ENOG502ZBZ3">
    <property type="taxonomic scope" value="Bacteria"/>
</dbReference>
<organism evidence="1 2">
    <name type="scientific">Streptococcus merionis</name>
    <dbReference type="NCBI Taxonomy" id="400065"/>
    <lineage>
        <taxon>Bacteria</taxon>
        <taxon>Bacillati</taxon>
        <taxon>Bacillota</taxon>
        <taxon>Bacilli</taxon>
        <taxon>Lactobacillales</taxon>
        <taxon>Streptococcaceae</taxon>
        <taxon>Streptococcus</taxon>
    </lineage>
</organism>
<protein>
    <submittedName>
        <fullName evidence="1">ABC transporter ATPase</fullName>
    </submittedName>
</protein>
<evidence type="ECO:0000313" key="2">
    <source>
        <dbReference type="Proteomes" id="UP000215185"/>
    </source>
</evidence>
<dbReference type="KEGG" id="smen:SAMEA4412692_2168"/>
<sequence>MAQKQQLDSPQTGDNMYDVFMQTLVAASQLPFVKVDRQTFLRKQFKNDPHLKTILEKGPQRVYKPEALERKAKKIISEMTLQTSAASFVAGLPGGPAALAAGTADVVQFYGFALNLAQQIAYLYGEKELFNNGGKDLDEEVKIRIIAYLGGMFGIAGATPLIAKIAKDTGQAMGKRALAKPLTKTVWYPIIKQIGKSLGQRVTKQTVQKAANKIVPIIGGVLSGGLTYLTFKPLGENLSTVFVKNLRGEFDEMLTEADLNPKFLNQIISETADTDLIEEAQFTEKH</sequence>
<dbReference type="RefSeq" id="WP_018374144.1">
    <property type="nucleotide sequence ID" value="NZ_LT906439.1"/>
</dbReference>
<keyword evidence="2" id="KW-1185">Reference proteome</keyword>
<dbReference type="OrthoDB" id="306887at2"/>
<gene>
    <name evidence="1" type="ORF">SAMEA4412692_02168</name>
</gene>
<accession>A0A239T0X0</accession>
<proteinExistence type="predicted"/>
<evidence type="ECO:0000313" key="1">
    <source>
        <dbReference type="EMBL" id="SNU91122.1"/>
    </source>
</evidence>
<dbReference type="Proteomes" id="UP000215185">
    <property type="component" value="Chromosome 1"/>
</dbReference>
<dbReference type="EMBL" id="LT906439">
    <property type="protein sequence ID" value="SNU91122.1"/>
    <property type="molecule type" value="Genomic_DNA"/>
</dbReference>
<reference evidence="1 2" key="1">
    <citation type="submission" date="2017-06" db="EMBL/GenBank/DDBJ databases">
        <authorList>
            <consortium name="Pathogen Informatics"/>
        </authorList>
    </citation>
    <scope>NUCLEOTIDE SEQUENCE [LARGE SCALE GENOMIC DNA]</scope>
    <source>
        <strain evidence="1 2">NCTC13788</strain>
    </source>
</reference>
<dbReference type="AlphaFoldDB" id="A0A239T0X0"/>